<organism evidence="1 2">
    <name type="scientific">Triticum urartu</name>
    <name type="common">Red wild einkorn</name>
    <name type="synonym">Crithodium urartu</name>
    <dbReference type="NCBI Taxonomy" id="4572"/>
    <lineage>
        <taxon>Eukaryota</taxon>
        <taxon>Viridiplantae</taxon>
        <taxon>Streptophyta</taxon>
        <taxon>Embryophyta</taxon>
        <taxon>Tracheophyta</taxon>
        <taxon>Spermatophyta</taxon>
        <taxon>Magnoliopsida</taxon>
        <taxon>Liliopsida</taxon>
        <taxon>Poales</taxon>
        <taxon>Poaceae</taxon>
        <taxon>BOP clade</taxon>
        <taxon>Pooideae</taxon>
        <taxon>Triticodae</taxon>
        <taxon>Triticeae</taxon>
        <taxon>Triticinae</taxon>
        <taxon>Triticum</taxon>
    </lineage>
</organism>
<dbReference type="AlphaFoldDB" id="A0A8R7QDJ0"/>
<keyword evidence="2" id="KW-1185">Reference proteome</keyword>
<dbReference type="EnsemblPlants" id="TuG1812G0500001627.01.T01">
    <property type="protein sequence ID" value="TuG1812G0500001627.01.T01"/>
    <property type="gene ID" value="TuG1812G0500001627.01"/>
</dbReference>
<dbReference type="Gramene" id="TuG1812G0500001627.01.T01">
    <property type="protein sequence ID" value="TuG1812G0500001627.01.T01"/>
    <property type="gene ID" value="TuG1812G0500001627.01"/>
</dbReference>
<name>A0A8R7QDJ0_TRIUA</name>
<reference evidence="1" key="3">
    <citation type="submission" date="2022-06" db="UniProtKB">
        <authorList>
            <consortium name="EnsemblPlants"/>
        </authorList>
    </citation>
    <scope>IDENTIFICATION</scope>
</reference>
<accession>A0A8R7QDJ0</accession>
<proteinExistence type="predicted"/>
<evidence type="ECO:0000313" key="2">
    <source>
        <dbReference type="Proteomes" id="UP000015106"/>
    </source>
</evidence>
<dbReference type="Proteomes" id="UP000015106">
    <property type="component" value="Chromosome 5"/>
</dbReference>
<evidence type="ECO:0000313" key="1">
    <source>
        <dbReference type="EnsemblPlants" id="TuG1812G0500001627.01.T01"/>
    </source>
</evidence>
<sequence length="89" mass="10178">MTPPSPCPKCTASHLLRDFPSLSWHLPRLASGHQRLPGELPHSWRLQIHLPVVFPDFLMDLRTWPPSVEYKAMSLVNHIDDCPSRSLKS</sequence>
<reference evidence="1" key="2">
    <citation type="submission" date="2018-03" db="EMBL/GenBank/DDBJ databases">
        <title>The Triticum urartu genome reveals the dynamic nature of wheat genome evolution.</title>
        <authorList>
            <person name="Ling H."/>
            <person name="Ma B."/>
            <person name="Shi X."/>
            <person name="Liu H."/>
            <person name="Dong L."/>
            <person name="Sun H."/>
            <person name="Cao Y."/>
            <person name="Gao Q."/>
            <person name="Zheng S."/>
            <person name="Li Y."/>
            <person name="Yu Y."/>
            <person name="Du H."/>
            <person name="Qi M."/>
            <person name="Li Y."/>
            <person name="Yu H."/>
            <person name="Cui Y."/>
            <person name="Wang N."/>
            <person name="Chen C."/>
            <person name="Wu H."/>
            <person name="Zhao Y."/>
            <person name="Zhang J."/>
            <person name="Li Y."/>
            <person name="Zhou W."/>
            <person name="Zhang B."/>
            <person name="Hu W."/>
            <person name="Eijk M."/>
            <person name="Tang J."/>
            <person name="Witsenboer H."/>
            <person name="Zhao S."/>
            <person name="Li Z."/>
            <person name="Zhang A."/>
            <person name="Wang D."/>
            <person name="Liang C."/>
        </authorList>
    </citation>
    <scope>NUCLEOTIDE SEQUENCE [LARGE SCALE GENOMIC DNA]</scope>
    <source>
        <strain evidence="1">cv. G1812</strain>
    </source>
</reference>
<protein>
    <submittedName>
        <fullName evidence="1">Uncharacterized protein</fullName>
    </submittedName>
</protein>
<reference evidence="2" key="1">
    <citation type="journal article" date="2013" name="Nature">
        <title>Draft genome of the wheat A-genome progenitor Triticum urartu.</title>
        <authorList>
            <person name="Ling H.Q."/>
            <person name="Zhao S."/>
            <person name="Liu D."/>
            <person name="Wang J."/>
            <person name="Sun H."/>
            <person name="Zhang C."/>
            <person name="Fan H."/>
            <person name="Li D."/>
            <person name="Dong L."/>
            <person name="Tao Y."/>
            <person name="Gao C."/>
            <person name="Wu H."/>
            <person name="Li Y."/>
            <person name="Cui Y."/>
            <person name="Guo X."/>
            <person name="Zheng S."/>
            <person name="Wang B."/>
            <person name="Yu K."/>
            <person name="Liang Q."/>
            <person name="Yang W."/>
            <person name="Lou X."/>
            <person name="Chen J."/>
            <person name="Feng M."/>
            <person name="Jian J."/>
            <person name="Zhang X."/>
            <person name="Luo G."/>
            <person name="Jiang Y."/>
            <person name="Liu J."/>
            <person name="Wang Z."/>
            <person name="Sha Y."/>
            <person name="Zhang B."/>
            <person name="Wu H."/>
            <person name="Tang D."/>
            <person name="Shen Q."/>
            <person name="Xue P."/>
            <person name="Zou S."/>
            <person name="Wang X."/>
            <person name="Liu X."/>
            <person name="Wang F."/>
            <person name="Yang Y."/>
            <person name="An X."/>
            <person name="Dong Z."/>
            <person name="Zhang K."/>
            <person name="Zhang X."/>
            <person name="Luo M.C."/>
            <person name="Dvorak J."/>
            <person name="Tong Y."/>
            <person name="Wang J."/>
            <person name="Yang H."/>
            <person name="Li Z."/>
            <person name="Wang D."/>
            <person name="Zhang A."/>
            <person name="Wang J."/>
        </authorList>
    </citation>
    <scope>NUCLEOTIDE SEQUENCE</scope>
    <source>
        <strain evidence="2">cv. G1812</strain>
    </source>
</reference>